<protein>
    <submittedName>
        <fullName evidence="1">Uncharacterized protein</fullName>
    </submittedName>
</protein>
<proteinExistence type="predicted"/>
<evidence type="ECO:0000313" key="1">
    <source>
        <dbReference type="EMBL" id="MPM48334.1"/>
    </source>
</evidence>
<comment type="caution">
    <text evidence="1">The sequence shown here is derived from an EMBL/GenBank/DDBJ whole genome shotgun (WGS) entry which is preliminary data.</text>
</comment>
<reference evidence="1" key="1">
    <citation type="submission" date="2019-08" db="EMBL/GenBank/DDBJ databases">
        <authorList>
            <person name="Kucharzyk K."/>
            <person name="Murdoch R.W."/>
            <person name="Higgins S."/>
            <person name="Loffler F."/>
        </authorList>
    </citation>
    <scope>NUCLEOTIDE SEQUENCE</scope>
</reference>
<dbReference type="EMBL" id="VSSQ01012053">
    <property type="protein sequence ID" value="MPM48334.1"/>
    <property type="molecule type" value="Genomic_DNA"/>
</dbReference>
<accession>A0A645AF77</accession>
<organism evidence="1">
    <name type="scientific">bioreactor metagenome</name>
    <dbReference type="NCBI Taxonomy" id="1076179"/>
    <lineage>
        <taxon>unclassified sequences</taxon>
        <taxon>metagenomes</taxon>
        <taxon>ecological metagenomes</taxon>
    </lineage>
</organism>
<dbReference type="AlphaFoldDB" id="A0A645AF77"/>
<gene>
    <name evidence="1" type="ORF">SDC9_95058</name>
</gene>
<sequence length="83" mass="8487">MPAALLCSLDATIEPEKALNAISPVAVKPRPAPLPAAACTRPLKVVFTAIERAVTPAAAPPALMVIVPLQLLPKTKSAVALSL</sequence>
<name>A0A645AF77_9ZZZZ</name>